<dbReference type="Gene3D" id="3.40.50.300">
    <property type="entry name" value="P-loop containing nucleotide triphosphate hydrolases"/>
    <property type="match status" value="1"/>
</dbReference>
<sequence>MGKAIVITSGKGGVGKTTTTANLGSALALMGKKVIMLDLDIGLRNLDVVLGLDNRIIYDIVDVAKGRCKLHQAIIKDKRFEDNLFLLPAAQNTDKSAIEPDEVKKIVAELKGDYDYILLDCPAGIEQGFENAVAGADEAIVVSTPEISAVRDADRVVGLLEQAKLDNPPMLVINRIKKRMVNDGSMMDVDEITSHLAIKLIGIVFDDDQVIGTSNKGEPIVLNEKSPASIGYRNIARRLEGQTVPLMTMKEDSNQGFFSKLSTWFKKK</sequence>
<evidence type="ECO:0000256" key="6">
    <source>
        <dbReference type="ARBA" id="ARBA00023210"/>
    </source>
</evidence>
<dbReference type="InterPro" id="IPR025501">
    <property type="entry name" value="MinD_FleN"/>
</dbReference>
<evidence type="ECO:0000313" key="11">
    <source>
        <dbReference type="EMBL" id="SEM56560.1"/>
    </source>
</evidence>
<dbReference type="PANTHER" id="PTHR43384">
    <property type="entry name" value="SEPTUM SITE-DETERMINING PROTEIN MIND HOMOLOG, CHLOROPLASTIC-RELATED"/>
    <property type="match status" value="1"/>
</dbReference>
<evidence type="ECO:0000256" key="3">
    <source>
        <dbReference type="ARBA" id="ARBA00022618"/>
    </source>
</evidence>
<gene>
    <name evidence="11" type="ORF">SAMN05216431_104133</name>
</gene>
<dbReference type="EMBL" id="FOCC01000004">
    <property type="protein sequence ID" value="SEM56560.1"/>
    <property type="molecule type" value="Genomic_DNA"/>
</dbReference>
<dbReference type="InterPro" id="IPR027417">
    <property type="entry name" value="P-loop_NTPase"/>
</dbReference>
<comment type="similarity">
    <text evidence="1">Belongs to the ParA family. MinD subfamily.</text>
</comment>
<keyword evidence="3" id="KW-0132">Cell division</keyword>
<comment type="function">
    <text evidence="8">ATPase required for the correct placement of the division site. Cell division inhibitors MinC and MinD act in concert to form an inhibitor capable of blocking formation of the polar Z ring septums. Rapidly oscillates between the poles of the cell to destabilize FtsZ filaments that have formed before they mature into polar Z rings.</text>
</comment>
<dbReference type="InterPro" id="IPR025669">
    <property type="entry name" value="AAA_dom"/>
</dbReference>
<dbReference type="Pfam" id="PF13614">
    <property type="entry name" value="AAA_31"/>
    <property type="match status" value="1"/>
</dbReference>
<keyword evidence="5" id="KW-0067">ATP-binding</keyword>
<proteinExistence type="inferred from homology"/>
<keyword evidence="7" id="KW-0131">Cell cycle</keyword>
<dbReference type="InterPro" id="IPR050625">
    <property type="entry name" value="ParA/MinD_ATPase"/>
</dbReference>
<dbReference type="CDD" id="cd02036">
    <property type="entry name" value="MinD"/>
    <property type="match status" value="1"/>
</dbReference>
<feature type="domain" description="AAA" evidence="10">
    <location>
        <begin position="3"/>
        <end position="163"/>
    </location>
</feature>
<evidence type="ECO:0000256" key="8">
    <source>
        <dbReference type="ARBA" id="ARBA00025436"/>
    </source>
</evidence>
<dbReference type="PANTHER" id="PTHR43384:SF6">
    <property type="entry name" value="SEPTUM SITE-DETERMINING PROTEIN MIND HOMOLOG, CHLOROPLASTIC"/>
    <property type="match status" value="1"/>
</dbReference>
<keyword evidence="4" id="KW-0547">Nucleotide-binding</keyword>
<comment type="caution">
    <text evidence="11">The sequence shown here is derived from an EMBL/GenBank/DDBJ whole genome shotgun (WGS) entry which is preliminary data.</text>
</comment>
<name>A0ABY1AAU2_9LACO</name>
<evidence type="ECO:0000256" key="1">
    <source>
        <dbReference type="ARBA" id="ARBA00010257"/>
    </source>
</evidence>
<organism evidence="11 12">
    <name type="scientific">Ligilactobacillus ruminis</name>
    <dbReference type="NCBI Taxonomy" id="1623"/>
    <lineage>
        <taxon>Bacteria</taxon>
        <taxon>Bacillati</taxon>
        <taxon>Bacillota</taxon>
        <taxon>Bacilli</taxon>
        <taxon>Lactobacillales</taxon>
        <taxon>Lactobacillaceae</taxon>
        <taxon>Ligilactobacillus</taxon>
    </lineage>
</organism>
<reference evidence="11 12" key="1">
    <citation type="submission" date="2016-10" db="EMBL/GenBank/DDBJ databases">
        <authorList>
            <person name="Varghese N."/>
            <person name="Submissions S."/>
        </authorList>
    </citation>
    <scope>NUCLEOTIDE SEQUENCE [LARGE SCALE GENOMIC DNA]</scope>
    <source>
        <strain evidence="11 12">WC1T17</strain>
    </source>
</reference>
<evidence type="ECO:0000256" key="9">
    <source>
        <dbReference type="ARBA" id="ARBA00032845"/>
    </source>
</evidence>
<protein>
    <recommendedName>
        <fullName evidence="2">Septum site-determining protein MinD</fullName>
    </recommendedName>
    <alternativeName>
        <fullName evidence="9">Cell division inhibitor MinD</fullName>
    </alternativeName>
</protein>
<keyword evidence="6" id="KW-0717">Septation</keyword>
<dbReference type="Proteomes" id="UP000182089">
    <property type="component" value="Unassembled WGS sequence"/>
</dbReference>
<accession>A0ABY1AAU2</accession>
<evidence type="ECO:0000313" key="12">
    <source>
        <dbReference type="Proteomes" id="UP000182089"/>
    </source>
</evidence>
<evidence type="ECO:0000259" key="10">
    <source>
        <dbReference type="Pfam" id="PF13614"/>
    </source>
</evidence>
<evidence type="ECO:0000256" key="5">
    <source>
        <dbReference type="ARBA" id="ARBA00022840"/>
    </source>
</evidence>
<evidence type="ECO:0000256" key="7">
    <source>
        <dbReference type="ARBA" id="ARBA00023306"/>
    </source>
</evidence>
<dbReference type="SUPFAM" id="SSF52540">
    <property type="entry name" value="P-loop containing nucleoside triphosphate hydrolases"/>
    <property type="match status" value="1"/>
</dbReference>
<evidence type="ECO:0000256" key="4">
    <source>
        <dbReference type="ARBA" id="ARBA00022741"/>
    </source>
</evidence>
<dbReference type="InterPro" id="IPR010223">
    <property type="entry name" value="MinD"/>
</dbReference>
<dbReference type="PIRSF" id="PIRSF003092">
    <property type="entry name" value="MinD"/>
    <property type="match status" value="1"/>
</dbReference>
<evidence type="ECO:0000256" key="2">
    <source>
        <dbReference type="ARBA" id="ARBA00016887"/>
    </source>
</evidence>
<dbReference type="NCBIfam" id="TIGR01968">
    <property type="entry name" value="minD_bact"/>
    <property type="match status" value="1"/>
</dbReference>